<keyword evidence="1" id="KW-0378">Hydrolase</keyword>
<dbReference type="Proteomes" id="UP000827976">
    <property type="component" value="Chromosome 7"/>
</dbReference>
<evidence type="ECO:0000313" key="2">
    <source>
        <dbReference type="Proteomes" id="UP000827976"/>
    </source>
</evidence>
<name>A0ACB7VQ47_DIOAL</name>
<accession>A0ACB7VQ47</accession>
<gene>
    <name evidence="1" type="ORF">IHE45_07G024600</name>
</gene>
<organism evidence="1 2">
    <name type="scientific">Dioscorea alata</name>
    <name type="common">Purple yam</name>
    <dbReference type="NCBI Taxonomy" id="55571"/>
    <lineage>
        <taxon>Eukaryota</taxon>
        <taxon>Viridiplantae</taxon>
        <taxon>Streptophyta</taxon>
        <taxon>Embryophyta</taxon>
        <taxon>Tracheophyta</taxon>
        <taxon>Spermatophyta</taxon>
        <taxon>Magnoliopsida</taxon>
        <taxon>Liliopsida</taxon>
        <taxon>Dioscoreales</taxon>
        <taxon>Dioscoreaceae</taxon>
        <taxon>Dioscorea</taxon>
    </lineage>
</organism>
<proteinExistence type="predicted"/>
<dbReference type="EMBL" id="CM037017">
    <property type="protein sequence ID" value="KAH7676554.1"/>
    <property type="molecule type" value="Genomic_DNA"/>
</dbReference>
<evidence type="ECO:0000313" key="1">
    <source>
        <dbReference type="EMBL" id="KAH7676554.1"/>
    </source>
</evidence>
<comment type="caution">
    <text evidence="1">The sequence shown here is derived from an EMBL/GenBank/DDBJ whole genome shotgun (WGS) entry which is preliminary data.</text>
</comment>
<protein>
    <submittedName>
        <fullName evidence="1">P-loop containing nucleoside triphosphate hydrolase protein</fullName>
    </submittedName>
</protein>
<sequence length="1473" mass="169150">MKFSYRFIIKYSLIMQTKSMNYWSSWWTFSAASLHNKEKQNRESLYLLFPAQVSSTLQPSIAANPSIMVSPVLSGIAGAILAPIMPQFALNKLLDSLLEYLSRDQPSSSSHVDKLQQLENERKAFTEANLKLEILQSEVRRLHKRDKQNMRLIHINNKLRDVSCQIKDLKDDLEYMEVQRKVEEINLQDEAAADEKQSTTPQPWSSIISWKTGGSSDKRRRLSSSESTDDIVNKMRAIVKQIDCIDSEMRFEIQVDALKGGYNSRGQHQAEENKRVTTSSPSESKIYGRDHEFQQLIELLKEPKESGDVSVIPVVGMGGIGKTTLAQFVFNSTEIANHFEKKAWVCVSDYFDRHRITKEILDSLSAVPFGVTTSYDVLEREIKRLVTGKKFLLVLDDVWSDEWRELLNFLRCAQAKAIKLIVTCRDPKVLGGVADGQNQITLKGLSDNDIWSLFMKCAFTDKNPDSSPELHAIGKQIVVKLKGSPLAAKTVGRLLGSCLTEEHWKDILESDLWKLKTDEQGILSALALSYYHLLQPLQLCFAFCSVFPKDFEYDTNSVIGMWIAHGYIQEIEGSSKTLEDIGEEYWLELEARGFIEKVDGCFKMHDLLHDLARSVSHGETYIYEGRKDEEIPKDVCHLFAHSFCDLELVCKTNNLRTLILSEASDIHAILSHKAFKRIRVLFIFHTNVEELPDNIAHIKHLQYLDVGGINIKYIPESLCTLYLLRVLKLPCLPPALPSRFHNLINLRRFCMHDYYYFKNYLQTSYYVIYQINSGGYQIAQLRNMNELRGELLIGGLENIGNMEEMMKAKYLKEKRHIKVLSLIWENTSNDCKHDLQEQTLEALEPHPNLKYLRIDGYMGFKSPNWLMTPGFQRLEEIKLEGCRKWTRLPAALGLLPSLKSLELSCIENMTIEVDYSVTEMYPSLQSLELIESTLSFEGMSSSLSAMGQNHNHFPKLTSLTIKENEVNGLHLPLFSALKYLGINDSRVVFDQLAVCLNGVSSLSDLVLDAAKMQIFSAKVMATLHTLVKLNISYCNELISLEGLQAFPSLERLSIVRCSKFISWGTEEEMTEDGLWLPNLQIMEIEFCADLETLPTWLPRLPLLEKLIIIRCPKFRSWGTEEEEITEHELPLPSLQYMEISFCECLEILPAWLPRLPLLNKLIIRGCPKFRSWGTEEEMTTLPNLQYMEIDSCKDLETLPTWLPRLPLLNKLQISGCSKLIFWGTEEEMTALPNLQCMIIEWCTDLETLPAWLPRLPLLEELIIRFCFKFKSWGKQEEEITEHELPLPNLQYMEINCCLDLETLPAWLPHLPLLNNLQIIGCHKLISWGTEEEMTALPNLQYMEINCCEDLGTLPAWLPCLPLLNKLQISGCPKLISWGTEEEMTALPNLQYMEINCCKDLETLPAWLPRLPSLNELIITECPKIHSLLQDNLPSSLEKLCLIECERSLIERCQQEGSLEWQMIQHIPHRLYTW</sequence>
<keyword evidence="2" id="KW-1185">Reference proteome</keyword>
<reference evidence="2" key="1">
    <citation type="journal article" date="2022" name="Nat. Commun.">
        <title>Chromosome evolution and the genetic basis of agronomically important traits in greater yam.</title>
        <authorList>
            <person name="Bredeson J.V."/>
            <person name="Lyons J.B."/>
            <person name="Oniyinde I.O."/>
            <person name="Okereke N.R."/>
            <person name="Kolade O."/>
            <person name="Nnabue I."/>
            <person name="Nwadili C.O."/>
            <person name="Hribova E."/>
            <person name="Parker M."/>
            <person name="Nwogha J."/>
            <person name="Shu S."/>
            <person name="Carlson J."/>
            <person name="Kariba R."/>
            <person name="Muthemba S."/>
            <person name="Knop K."/>
            <person name="Barton G.J."/>
            <person name="Sherwood A.V."/>
            <person name="Lopez-Montes A."/>
            <person name="Asiedu R."/>
            <person name="Jamnadass R."/>
            <person name="Muchugi A."/>
            <person name="Goodstein D."/>
            <person name="Egesi C.N."/>
            <person name="Featherston J."/>
            <person name="Asfaw A."/>
            <person name="Simpson G.G."/>
            <person name="Dolezel J."/>
            <person name="Hendre P.S."/>
            <person name="Van Deynze A."/>
            <person name="Kumar P.L."/>
            <person name="Obidiegwu J.E."/>
            <person name="Bhattacharjee R."/>
            <person name="Rokhsar D.S."/>
        </authorList>
    </citation>
    <scope>NUCLEOTIDE SEQUENCE [LARGE SCALE GENOMIC DNA]</scope>
    <source>
        <strain evidence="2">cv. TDa95/00328</strain>
    </source>
</reference>